<keyword evidence="1" id="KW-0472">Membrane</keyword>
<feature type="transmembrane region" description="Helical" evidence="1">
    <location>
        <begin position="7"/>
        <end position="28"/>
    </location>
</feature>
<evidence type="ECO:0000313" key="2">
    <source>
        <dbReference type="EMBL" id="KKK96301.1"/>
    </source>
</evidence>
<keyword evidence="1" id="KW-0812">Transmembrane</keyword>
<evidence type="ECO:0000256" key="1">
    <source>
        <dbReference type="SAM" id="Phobius"/>
    </source>
</evidence>
<dbReference type="EMBL" id="LAZR01046543">
    <property type="protein sequence ID" value="KKK96301.1"/>
    <property type="molecule type" value="Genomic_DNA"/>
</dbReference>
<protein>
    <submittedName>
        <fullName evidence="2">Uncharacterized protein</fullName>
    </submittedName>
</protein>
<accession>A0A0F9CHZ0</accession>
<gene>
    <name evidence="2" type="ORF">LCGC14_2664160</name>
</gene>
<proteinExistence type="predicted"/>
<comment type="caution">
    <text evidence="2">The sequence shown here is derived from an EMBL/GenBank/DDBJ whole genome shotgun (WGS) entry which is preliminary data.</text>
</comment>
<organism evidence="2">
    <name type="scientific">marine sediment metagenome</name>
    <dbReference type="NCBI Taxonomy" id="412755"/>
    <lineage>
        <taxon>unclassified sequences</taxon>
        <taxon>metagenomes</taxon>
        <taxon>ecological metagenomes</taxon>
    </lineage>
</organism>
<name>A0A0F9CHZ0_9ZZZZ</name>
<dbReference type="AlphaFoldDB" id="A0A0F9CHZ0"/>
<reference evidence="2" key="1">
    <citation type="journal article" date="2015" name="Nature">
        <title>Complex archaea that bridge the gap between prokaryotes and eukaryotes.</title>
        <authorList>
            <person name="Spang A."/>
            <person name="Saw J.H."/>
            <person name="Jorgensen S.L."/>
            <person name="Zaremba-Niedzwiedzka K."/>
            <person name="Martijn J."/>
            <person name="Lind A.E."/>
            <person name="van Eijk R."/>
            <person name="Schleper C."/>
            <person name="Guy L."/>
            <person name="Ettema T.J."/>
        </authorList>
    </citation>
    <scope>NUCLEOTIDE SEQUENCE</scope>
</reference>
<sequence length="98" mass="11287">MNKKGEFEFIILPIAFAIFALFMGFLVINTHYYSKAIDKACEDIGMEYYYSSSQMFCVDEQDKAHYVKFDCEGWLIPECTARIISVGDVRIVSSETNE</sequence>
<keyword evidence="1" id="KW-1133">Transmembrane helix</keyword>